<evidence type="ECO:0000256" key="3">
    <source>
        <dbReference type="ARBA" id="ARBA00022475"/>
    </source>
</evidence>
<comment type="similarity">
    <text evidence="2">Belongs to the TrbI/VirB10 family.</text>
</comment>
<dbReference type="InterPro" id="IPR047695">
    <property type="entry name" value="T4SS_VirB10/PtlG"/>
</dbReference>
<dbReference type="GO" id="GO:0005886">
    <property type="term" value="C:plasma membrane"/>
    <property type="evidence" value="ECO:0007669"/>
    <property type="project" value="UniProtKB-SubCell"/>
</dbReference>
<comment type="caution">
    <text evidence="8">The sequence shown here is derived from an EMBL/GenBank/DDBJ whole genome shotgun (WGS) entry which is preliminary data.</text>
</comment>
<name>A0AAW9DM99_ACIAO</name>
<evidence type="ECO:0000256" key="6">
    <source>
        <dbReference type="ARBA" id="ARBA00023136"/>
    </source>
</evidence>
<dbReference type="InterPro" id="IPR042217">
    <property type="entry name" value="T4SS_VirB10/TrbI"/>
</dbReference>
<feature type="region of interest" description="Disordered" evidence="7">
    <location>
        <begin position="1"/>
        <end position="82"/>
    </location>
</feature>
<evidence type="ECO:0000313" key="8">
    <source>
        <dbReference type="EMBL" id="MDX5929497.1"/>
    </source>
</evidence>
<evidence type="ECO:0000313" key="9">
    <source>
        <dbReference type="Proteomes" id="UP001279553"/>
    </source>
</evidence>
<gene>
    <name evidence="8" type="primary">virB10</name>
    <name evidence="8" type="ORF">SIL87_01775</name>
</gene>
<feature type="compositionally biased region" description="Low complexity" evidence="7">
    <location>
        <begin position="59"/>
        <end position="68"/>
    </location>
</feature>
<keyword evidence="6" id="KW-0472">Membrane</keyword>
<proteinExistence type="inferred from homology"/>
<dbReference type="InterPro" id="IPR005498">
    <property type="entry name" value="T4SS_VirB10/TraB/TrbI"/>
</dbReference>
<dbReference type="AlphaFoldDB" id="A0AAW9DM99"/>
<feature type="compositionally biased region" description="Low complexity" evidence="7">
    <location>
        <begin position="36"/>
        <end position="46"/>
    </location>
</feature>
<dbReference type="EMBL" id="JAWXYB010000008">
    <property type="protein sequence ID" value="MDX5929497.1"/>
    <property type="molecule type" value="Genomic_DNA"/>
</dbReference>
<sequence length="433" mass="43811">MASDDTHRLSWGPDPDAATPDSPTPDSPASDRTDDPASSSRPGSHARAGRGAGDGARTGAGATRGAASPVEHEISPVAGPGPGLTSGRKLGILLAGGVAALGVIAITHLPGHHRTTRAHSSLDAGAFGRPFQAPPAPPPTPPAITKTALPMPAPHPAAPFALGLRQPQETAAIKALKAPIFAYQGGGAVPPQGSTGTDHVAGGGSGRGAGGLAGKAAGAGRALTGDLTPSRFARVDARLIAHPNFTLAAGTIIPCTLQTAIDSGLPGFVKCILPQSVRSMTGAVTLLDRGTQVIGQIQQGLIQGQDRLFILWTRAVTPQNVAVDLASPAAGARGRAGVSGAVDNHFMERFGAAIMLSVIGGSLQAASNAAQTGSGNSYFQYLNTNTNQIANTALQSTIDIPPTLRKNQGDNVSIFVARDLNFSHVYKLALVKP</sequence>
<feature type="region of interest" description="Disordered" evidence="7">
    <location>
        <begin position="124"/>
        <end position="149"/>
    </location>
</feature>
<dbReference type="Pfam" id="PF03743">
    <property type="entry name" value="TrbI"/>
    <property type="match status" value="1"/>
</dbReference>
<organism evidence="8 9">
    <name type="scientific">Acidiphilium acidophilum</name>
    <name type="common">Thiobacillus acidophilus</name>
    <dbReference type="NCBI Taxonomy" id="76588"/>
    <lineage>
        <taxon>Bacteria</taxon>
        <taxon>Pseudomonadati</taxon>
        <taxon>Pseudomonadota</taxon>
        <taxon>Alphaproteobacteria</taxon>
        <taxon>Acetobacterales</taxon>
        <taxon>Acidocellaceae</taxon>
        <taxon>Acidiphilium</taxon>
    </lineage>
</organism>
<feature type="compositionally biased region" description="Gly residues" evidence="7">
    <location>
        <begin position="201"/>
        <end position="213"/>
    </location>
</feature>
<keyword evidence="9" id="KW-1185">Reference proteome</keyword>
<evidence type="ECO:0000256" key="1">
    <source>
        <dbReference type="ARBA" id="ARBA00004162"/>
    </source>
</evidence>
<evidence type="ECO:0000256" key="5">
    <source>
        <dbReference type="ARBA" id="ARBA00022989"/>
    </source>
</evidence>
<evidence type="ECO:0000256" key="2">
    <source>
        <dbReference type="ARBA" id="ARBA00010265"/>
    </source>
</evidence>
<dbReference type="RefSeq" id="WP_319612565.1">
    <property type="nucleotide sequence ID" value="NZ_JAWXYB010000008.1"/>
</dbReference>
<protein>
    <submittedName>
        <fullName evidence="8">Type IV secretion system protein VirB10</fullName>
    </submittedName>
</protein>
<keyword evidence="5" id="KW-1133">Transmembrane helix</keyword>
<dbReference type="CDD" id="cd16429">
    <property type="entry name" value="VirB10"/>
    <property type="match status" value="1"/>
</dbReference>
<dbReference type="NCBIfam" id="NF038091">
    <property type="entry name" value="T4SS_VirB10"/>
    <property type="match status" value="1"/>
</dbReference>
<evidence type="ECO:0000256" key="7">
    <source>
        <dbReference type="SAM" id="MobiDB-lite"/>
    </source>
</evidence>
<keyword evidence="4" id="KW-0812">Transmembrane</keyword>
<comment type="subcellular location">
    <subcellularLocation>
        <location evidence="1">Cell membrane</location>
        <topology evidence="1">Single-pass membrane protein</topology>
    </subcellularLocation>
</comment>
<feature type="region of interest" description="Disordered" evidence="7">
    <location>
        <begin position="193"/>
        <end position="215"/>
    </location>
</feature>
<feature type="compositionally biased region" description="Pro residues" evidence="7">
    <location>
        <begin position="132"/>
        <end position="142"/>
    </location>
</feature>
<reference evidence="8 9" key="1">
    <citation type="submission" date="2023-11" db="EMBL/GenBank/DDBJ databases">
        <title>MicrobeMod: A computational toolkit for identifying prokaryotic methylation and restriction-modification with nanopore sequencing.</title>
        <authorList>
            <person name="Crits-Christoph A."/>
            <person name="Kang S.C."/>
            <person name="Lee H."/>
            <person name="Ostrov N."/>
        </authorList>
    </citation>
    <scope>NUCLEOTIDE SEQUENCE [LARGE SCALE GENOMIC DNA]</scope>
    <source>
        <strain evidence="8 9">DSMZ 700</strain>
    </source>
</reference>
<dbReference type="Gene3D" id="2.40.128.260">
    <property type="entry name" value="Type IV secretion system, VirB10/TraB/TrbI"/>
    <property type="match status" value="2"/>
</dbReference>
<evidence type="ECO:0000256" key="4">
    <source>
        <dbReference type="ARBA" id="ARBA00022692"/>
    </source>
</evidence>
<keyword evidence="3" id="KW-1003">Cell membrane</keyword>
<accession>A0AAW9DM99</accession>
<dbReference type="Proteomes" id="UP001279553">
    <property type="component" value="Unassembled WGS sequence"/>
</dbReference>